<dbReference type="InterPro" id="IPR011613">
    <property type="entry name" value="GH15-like"/>
</dbReference>
<proteinExistence type="predicted"/>
<feature type="domain" description="GH15-like" evidence="1">
    <location>
        <begin position="244"/>
        <end position="545"/>
    </location>
</feature>
<dbReference type="PANTHER" id="PTHR31616">
    <property type="entry name" value="TREHALASE"/>
    <property type="match status" value="1"/>
</dbReference>
<dbReference type="Proteomes" id="UP000759103">
    <property type="component" value="Unassembled WGS sequence"/>
</dbReference>
<dbReference type="Pfam" id="PF00723">
    <property type="entry name" value="Glyco_hydro_15"/>
    <property type="match status" value="1"/>
</dbReference>
<name>A0ABS7BLF7_9SPHN</name>
<sequence>MSGLLDALRGTLTAPAPGGVRLDGYLALEDYGALGDGRSVALSGADGSIDWWCVPNLDSPPLFDRLLDPEEGGRFVVTPTDSFTVERRYRPDSNVLETVFTTATGSAKLTESMNSGTAGRLPWAELGRRIEGLSGSMCFRMEMRPGRRADGASPYHSTIGKHAVFHVGSVLGLLLHSDGIAVARTDEAVTAEFTVANGQREVVAIVAGEDEPLVVPTIDRIDERIDTSDAEWRAWSDRVEHNGPHRAAFIRSVLALKLLLFSPSGAIAAAATTSLPEGVGGHKNYDYRYAWIRDAGYTIKAFLAAGAQAEAKAAFSWLLKRLAEHGARVCYTLDGAVVPGLREIEVPGYRRSTPVQVGNAATDQHQHGIYGDIFETAARFVACGNILDASSAELLSHLADQCADAWRKKDAGIWELEEPQHYTMSKVSCWQALARAVELADEGQLPTTCRERWSRERDRIAGWIDEHCWSEPKQAFVFYPGSDRLDASLALMVRFGFDGRERLEKTLDAIDAELGAGPYHYRYSDVAAEEGCFLACTFWMVEARALLGQRDRAEQSLVAITRAIDRGVGVMSEMADPRSGAFLGNLPQGLSHLAHVMALDVLAAEDDC</sequence>
<protein>
    <submittedName>
        <fullName evidence="3">Glycoside hydrolase family 15 protein</fullName>
    </submittedName>
</protein>
<comment type="caution">
    <text evidence="3">The sequence shown here is derived from an EMBL/GenBank/DDBJ whole genome shotgun (WGS) entry which is preliminary data.</text>
</comment>
<evidence type="ECO:0000259" key="2">
    <source>
        <dbReference type="Pfam" id="PF19291"/>
    </source>
</evidence>
<dbReference type="SUPFAM" id="SSF48208">
    <property type="entry name" value="Six-hairpin glycosidases"/>
    <property type="match status" value="1"/>
</dbReference>
<keyword evidence="4" id="KW-1185">Reference proteome</keyword>
<dbReference type="InterPro" id="IPR045582">
    <property type="entry name" value="Trehalase-like_N"/>
</dbReference>
<evidence type="ECO:0000259" key="1">
    <source>
        <dbReference type="Pfam" id="PF00723"/>
    </source>
</evidence>
<dbReference type="RefSeq" id="WP_219747804.1">
    <property type="nucleotide sequence ID" value="NZ_JAHXZN010000001.1"/>
</dbReference>
<evidence type="ECO:0000313" key="3">
    <source>
        <dbReference type="EMBL" id="MBW6530443.1"/>
    </source>
</evidence>
<reference evidence="3 4" key="1">
    <citation type="submission" date="2021-07" db="EMBL/GenBank/DDBJ databases">
        <title>Sphingomonas sp.</title>
        <authorList>
            <person name="Feng G."/>
            <person name="Li J."/>
            <person name="Pan M."/>
        </authorList>
    </citation>
    <scope>NUCLEOTIDE SEQUENCE [LARGE SCALE GENOMIC DNA]</scope>
    <source>
        <strain evidence="3 4">RRHST34</strain>
    </source>
</reference>
<dbReference type="Pfam" id="PF19291">
    <property type="entry name" value="TREH_N"/>
    <property type="match status" value="1"/>
</dbReference>
<organism evidence="3 4">
    <name type="scientific">Sphingomonas citri</name>
    <dbReference type="NCBI Taxonomy" id="2862499"/>
    <lineage>
        <taxon>Bacteria</taxon>
        <taxon>Pseudomonadati</taxon>
        <taxon>Pseudomonadota</taxon>
        <taxon>Alphaproteobacteria</taxon>
        <taxon>Sphingomonadales</taxon>
        <taxon>Sphingomonadaceae</taxon>
        <taxon>Sphingomonas</taxon>
    </lineage>
</organism>
<evidence type="ECO:0000313" key="4">
    <source>
        <dbReference type="Proteomes" id="UP000759103"/>
    </source>
</evidence>
<dbReference type="PANTHER" id="PTHR31616:SF0">
    <property type="entry name" value="GLUCAN 1,4-ALPHA-GLUCOSIDASE"/>
    <property type="match status" value="1"/>
</dbReference>
<dbReference type="Gene3D" id="1.50.10.10">
    <property type="match status" value="1"/>
</dbReference>
<dbReference type="InterPro" id="IPR012341">
    <property type="entry name" value="6hp_glycosidase-like_sf"/>
</dbReference>
<accession>A0ABS7BLF7</accession>
<dbReference type="GO" id="GO:0016787">
    <property type="term" value="F:hydrolase activity"/>
    <property type="evidence" value="ECO:0007669"/>
    <property type="project" value="UniProtKB-KW"/>
</dbReference>
<keyword evidence="3" id="KW-0378">Hydrolase</keyword>
<feature type="domain" description="Trehalase-like N-terminal" evidence="2">
    <location>
        <begin position="29"/>
        <end position="115"/>
    </location>
</feature>
<dbReference type="InterPro" id="IPR008928">
    <property type="entry name" value="6-hairpin_glycosidase_sf"/>
</dbReference>
<dbReference type="EMBL" id="JAHXZN010000001">
    <property type="protein sequence ID" value="MBW6530443.1"/>
    <property type="molecule type" value="Genomic_DNA"/>
</dbReference>
<gene>
    <name evidence="3" type="ORF">KZ820_06820</name>
</gene>